<sequence length="112" mass="12523">MTPSLNKPGRLCQITSRGPNDYFLFPKLKEHLSGTRVSPESDVKTPRLNWLNRQDVISAKPGETSDADLTKNVDATGESSVCSLVHRDRVRYLSETSDGLRPLAYGELYLFP</sequence>
<dbReference type="Proteomes" id="UP000499080">
    <property type="component" value="Unassembled WGS sequence"/>
</dbReference>
<proteinExistence type="predicted"/>
<organism evidence="1 2">
    <name type="scientific">Araneus ventricosus</name>
    <name type="common">Orbweaver spider</name>
    <name type="synonym">Epeira ventricosa</name>
    <dbReference type="NCBI Taxonomy" id="182803"/>
    <lineage>
        <taxon>Eukaryota</taxon>
        <taxon>Metazoa</taxon>
        <taxon>Ecdysozoa</taxon>
        <taxon>Arthropoda</taxon>
        <taxon>Chelicerata</taxon>
        <taxon>Arachnida</taxon>
        <taxon>Araneae</taxon>
        <taxon>Araneomorphae</taxon>
        <taxon>Entelegynae</taxon>
        <taxon>Araneoidea</taxon>
        <taxon>Araneidae</taxon>
        <taxon>Araneus</taxon>
    </lineage>
</organism>
<evidence type="ECO:0000313" key="1">
    <source>
        <dbReference type="EMBL" id="GBN33647.1"/>
    </source>
</evidence>
<gene>
    <name evidence="1" type="ORF">AVEN_206157_1</name>
</gene>
<keyword evidence="2" id="KW-1185">Reference proteome</keyword>
<dbReference type="AlphaFoldDB" id="A0A4Y2N644"/>
<protein>
    <submittedName>
        <fullName evidence="1">Uncharacterized protein</fullName>
    </submittedName>
</protein>
<comment type="caution">
    <text evidence="1">The sequence shown here is derived from an EMBL/GenBank/DDBJ whole genome shotgun (WGS) entry which is preliminary data.</text>
</comment>
<dbReference type="EMBL" id="BGPR01008410">
    <property type="protein sequence ID" value="GBN33647.1"/>
    <property type="molecule type" value="Genomic_DNA"/>
</dbReference>
<evidence type="ECO:0000313" key="2">
    <source>
        <dbReference type="Proteomes" id="UP000499080"/>
    </source>
</evidence>
<accession>A0A4Y2N644</accession>
<name>A0A4Y2N644_ARAVE</name>
<reference evidence="1 2" key="1">
    <citation type="journal article" date="2019" name="Sci. Rep.">
        <title>Orb-weaving spider Araneus ventricosus genome elucidates the spidroin gene catalogue.</title>
        <authorList>
            <person name="Kono N."/>
            <person name="Nakamura H."/>
            <person name="Ohtoshi R."/>
            <person name="Moran D.A.P."/>
            <person name="Shinohara A."/>
            <person name="Yoshida Y."/>
            <person name="Fujiwara M."/>
            <person name="Mori M."/>
            <person name="Tomita M."/>
            <person name="Arakawa K."/>
        </authorList>
    </citation>
    <scope>NUCLEOTIDE SEQUENCE [LARGE SCALE GENOMIC DNA]</scope>
</reference>